<accession>A0A2G9FWK5</accession>
<sequence length="122" mass="14011">MCFRILQISRKTCRASSLRSLGEGSLDIARFRAETSAVMLNVSLKAKRNFFNRENYKDCRDKYKYANKKIIEAISKFRKNCFASARKFLEVAAKVPVSCKKAFGDRQPAEVRKINETSDALF</sequence>
<dbReference type="GO" id="GO:0004857">
    <property type="term" value="F:enzyme inhibitor activity"/>
    <property type="evidence" value="ECO:0007669"/>
    <property type="project" value="InterPro"/>
</dbReference>
<organism evidence="1 2">
    <name type="scientific">Handroanthus impetiginosus</name>
    <dbReference type="NCBI Taxonomy" id="429701"/>
    <lineage>
        <taxon>Eukaryota</taxon>
        <taxon>Viridiplantae</taxon>
        <taxon>Streptophyta</taxon>
        <taxon>Embryophyta</taxon>
        <taxon>Tracheophyta</taxon>
        <taxon>Spermatophyta</taxon>
        <taxon>Magnoliopsida</taxon>
        <taxon>eudicotyledons</taxon>
        <taxon>Gunneridae</taxon>
        <taxon>Pentapetalae</taxon>
        <taxon>asterids</taxon>
        <taxon>lamiids</taxon>
        <taxon>Lamiales</taxon>
        <taxon>Bignoniaceae</taxon>
        <taxon>Crescentiina</taxon>
        <taxon>Tabebuia alliance</taxon>
        <taxon>Handroanthus</taxon>
    </lineage>
</organism>
<dbReference type="NCBIfam" id="TIGR01614">
    <property type="entry name" value="PME_inhib"/>
    <property type="match status" value="1"/>
</dbReference>
<proteinExistence type="predicted"/>
<reference evidence="2" key="1">
    <citation type="journal article" date="2018" name="Gigascience">
        <title>Genome assembly of the Pink Ipe (Handroanthus impetiginosus, Bignoniaceae), a highly valued, ecologically keystone Neotropical timber forest tree.</title>
        <authorList>
            <person name="Silva-Junior O.B."/>
            <person name="Grattapaglia D."/>
            <person name="Novaes E."/>
            <person name="Collevatti R.G."/>
        </authorList>
    </citation>
    <scope>NUCLEOTIDE SEQUENCE [LARGE SCALE GENOMIC DNA]</scope>
    <source>
        <strain evidence="2">cv. UFG-1</strain>
    </source>
</reference>
<protein>
    <submittedName>
        <fullName evidence="1">Uncharacterized protein</fullName>
    </submittedName>
</protein>
<evidence type="ECO:0000313" key="1">
    <source>
        <dbReference type="EMBL" id="PIM97446.1"/>
    </source>
</evidence>
<dbReference type="OrthoDB" id="913982at2759"/>
<gene>
    <name evidence="1" type="ORF">CDL12_30083</name>
</gene>
<dbReference type="InterPro" id="IPR035513">
    <property type="entry name" value="Invertase/methylesterase_inhib"/>
</dbReference>
<dbReference type="EMBL" id="NKXS01009689">
    <property type="protein sequence ID" value="PIM97446.1"/>
    <property type="molecule type" value="Genomic_DNA"/>
</dbReference>
<comment type="caution">
    <text evidence="1">The sequence shown here is derived from an EMBL/GenBank/DDBJ whole genome shotgun (WGS) entry which is preliminary data.</text>
</comment>
<dbReference type="InterPro" id="IPR006501">
    <property type="entry name" value="Pectinesterase_inhib_dom"/>
</dbReference>
<evidence type="ECO:0000313" key="2">
    <source>
        <dbReference type="Proteomes" id="UP000231279"/>
    </source>
</evidence>
<name>A0A2G9FWK5_9LAMI</name>
<keyword evidence="2" id="KW-1185">Reference proteome</keyword>
<dbReference type="Gene3D" id="1.20.140.40">
    <property type="entry name" value="Invertase/pectin methylesterase inhibitor family protein"/>
    <property type="match status" value="1"/>
</dbReference>
<dbReference type="AlphaFoldDB" id="A0A2G9FWK5"/>
<dbReference type="SUPFAM" id="SSF101148">
    <property type="entry name" value="Plant invertase/pectin methylesterase inhibitor"/>
    <property type="match status" value="1"/>
</dbReference>
<dbReference type="Proteomes" id="UP000231279">
    <property type="component" value="Unassembled WGS sequence"/>
</dbReference>